<comment type="caution">
    <text evidence="1">The sequence shown here is derived from an EMBL/GenBank/DDBJ whole genome shotgun (WGS) entry which is preliminary data.</text>
</comment>
<dbReference type="AlphaFoldDB" id="A0AAW2E781"/>
<reference evidence="1 2" key="1">
    <citation type="submission" date="2024-01" db="EMBL/GenBank/DDBJ databases">
        <title>A telomere-to-telomere, gap-free genome of sweet tea (Lithocarpus litseifolius).</title>
        <authorList>
            <person name="Zhou J."/>
        </authorList>
    </citation>
    <scope>NUCLEOTIDE SEQUENCE [LARGE SCALE GENOMIC DNA]</scope>
    <source>
        <strain evidence="1">Zhou-2022a</strain>
        <tissue evidence="1">Leaf</tissue>
    </source>
</reference>
<sequence>MRQFHETTSLSLILSNYIKVDMAHLQVSLLQQIFKEVPWSARRFGSCGEKFLEEITIEGFQRFWGYGGKTSGAFAVVTIESLAVKVFYK</sequence>
<evidence type="ECO:0000313" key="1">
    <source>
        <dbReference type="EMBL" id="KAL0016881.1"/>
    </source>
</evidence>
<dbReference type="Proteomes" id="UP001459277">
    <property type="component" value="Unassembled WGS sequence"/>
</dbReference>
<keyword evidence="2" id="KW-1185">Reference proteome</keyword>
<gene>
    <name evidence="1" type="ORF">SO802_003950</name>
</gene>
<proteinExistence type="predicted"/>
<name>A0AAW2E781_9ROSI</name>
<dbReference type="EMBL" id="JAZDWU010000001">
    <property type="protein sequence ID" value="KAL0016881.1"/>
    <property type="molecule type" value="Genomic_DNA"/>
</dbReference>
<organism evidence="1 2">
    <name type="scientific">Lithocarpus litseifolius</name>
    <dbReference type="NCBI Taxonomy" id="425828"/>
    <lineage>
        <taxon>Eukaryota</taxon>
        <taxon>Viridiplantae</taxon>
        <taxon>Streptophyta</taxon>
        <taxon>Embryophyta</taxon>
        <taxon>Tracheophyta</taxon>
        <taxon>Spermatophyta</taxon>
        <taxon>Magnoliopsida</taxon>
        <taxon>eudicotyledons</taxon>
        <taxon>Gunneridae</taxon>
        <taxon>Pentapetalae</taxon>
        <taxon>rosids</taxon>
        <taxon>fabids</taxon>
        <taxon>Fagales</taxon>
        <taxon>Fagaceae</taxon>
        <taxon>Lithocarpus</taxon>
    </lineage>
</organism>
<accession>A0AAW2E781</accession>
<protein>
    <submittedName>
        <fullName evidence="1">Uncharacterized protein</fullName>
    </submittedName>
</protein>
<evidence type="ECO:0000313" key="2">
    <source>
        <dbReference type="Proteomes" id="UP001459277"/>
    </source>
</evidence>